<protein>
    <recommendedName>
        <fullName evidence="3">N-acetyltransferase domain-containing protein</fullName>
    </recommendedName>
</protein>
<dbReference type="Proteomes" id="UP001522905">
    <property type="component" value="Unassembled WGS sequence"/>
</dbReference>
<name>A0ABT0I0Q4_9LACO</name>
<keyword evidence="2" id="KW-1185">Reference proteome</keyword>
<organism evidence="1 2">
    <name type="scientific">Apilactobacillus xinyiensis</name>
    <dbReference type="NCBI Taxonomy" id="2841032"/>
    <lineage>
        <taxon>Bacteria</taxon>
        <taxon>Bacillati</taxon>
        <taxon>Bacillota</taxon>
        <taxon>Bacilli</taxon>
        <taxon>Lactobacillales</taxon>
        <taxon>Lactobacillaceae</taxon>
        <taxon>Apilactobacillus</taxon>
    </lineage>
</organism>
<evidence type="ECO:0000313" key="1">
    <source>
        <dbReference type="EMBL" id="MCK8624428.1"/>
    </source>
</evidence>
<reference evidence="1 2" key="1">
    <citation type="submission" date="2021-11" db="EMBL/GenBank/DDBJ databases">
        <title>Comparative genomics of bee honey and flower isolates.</title>
        <authorList>
            <person name="Bechtner J.D."/>
            <person name="Gallus M.K."/>
            <person name="Ehrmann M."/>
        </authorList>
    </citation>
    <scope>NUCLEOTIDE SEQUENCE [LARGE SCALE GENOMIC DNA]</scope>
    <source>
        <strain evidence="1 2">M161</strain>
    </source>
</reference>
<evidence type="ECO:0000313" key="2">
    <source>
        <dbReference type="Proteomes" id="UP001522905"/>
    </source>
</evidence>
<dbReference type="RefSeq" id="WP_220728373.1">
    <property type="nucleotide sequence ID" value="NZ_BPLL01000036.1"/>
</dbReference>
<proteinExistence type="predicted"/>
<evidence type="ECO:0008006" key="3">
    <source>
        <dbReference type="Google" id="ProtNLM"/>
    </source>
</evidence>
<sequence>MKSFEWLHPILTPHFKLDWLTKFKLKEVNDFQNQNNLQQSMNQSMNYINETMKNVMEMKALVWGVEENESKNLIGIIEVNDLDASTCVKFIGNKISSKSQKAILDRITPLLQQVGCKELAILSK</sequence>
<gene>
    <name evidence="1" type="ORF">LNP07_02760</name>
</gene>
<comment type="caution">
    <text evidence="1">The sequence shown here is derived from an EMBL/GenBank/DDBJ whole genome shotgun (WGS) entry which is preliminary data.</text>
</comment>
<dbReference type="EMBL" id="JAJIAO010000002">
    <property type="protein sequence ID" value="MCK8624428.1"/>
    <property type="molecule type" value="Genomic_DNA"/>
</dbReference>
<accession>A0ABT0I0Q4</accession>